<dbReference type="EMBL" id="KL584757">
    <property type="protein sequence ID" value="KEQ96001.1"/>
    <property type="molecule type" value="Genomic_DNA"/>
</dbReference>
<proteinExistence type="predicted"/>
<dbReference type="PANTHER" id="PTHR37049">
    <property type="entry name" value="PEPTIDASE S41 FAMILY PROTEIN"/>
    <property type="match status" value="1"/>
</dbReference>
<name>A0A074ZB87_AURSE</name>
<dbReference type="Pfam" id="PF23658">
    <property type="entry name" value="PDZ_CPAF_rel"/>
    <property type="match status" value="1"/>
</dbReference>
<keyword evidence="3" id="KW-1185">Reference proteome</keyword>
<dbReference type="GeneID" id="25368175"/>
<evidence type="ECO:0000313" key="3">
    <source>
        <dbReference type="Proteomes" id="UP000030641"/>
    </source>
</evidence>
<accession>A0A074ZB87</accession>
<dbReference type="SUPFAM" id="SSF52096">
    <property type="entry name" value="ClpP/crotonase"/>
    <property type="match status" value="1"/>
</dbReference>
<dbReference type="InParanoid" id="A0A074ZB87"/>
<dbReference type="AlphaFoldDB" id="A0A074ZB87"/>
<dbReference type="OrthoDB" id="27214at2759"/>
<dbReference type="Gene3D" id="3.90.226.10">
    <property type="entry name" value="2-enoyl-CoA Hydratase, Chain A, domain 1"/>
    <property type="match status" value="1"/>
</dbReference>
<evidence type="ECO:0000259" key="1">
    <source>
        <dbReference type="Pfam" id="PF23658"/>
    </source>
</evidence>
<dbReference type="InterPro" id="IPR029045">
    <property type="entry name" value="ClpP/crotonase-like_dom_sf"/>
</dbReference>
<dbReference type="InterPro" id="IPR052766">
    <property type="entry name" value="S41A_metabolite_peptidase"/>
</dbReference>
<dbReference type="Proteomes" id="UP000030641">
    <property type="component" value="Unassembled WGS sequence"/>
</dbReference>
<evidence type="ECO:0000313" key="2">
    <source>
        <dbReference type="EMBL" id="KEQ96001.1"/>
    </source>
</evidence>
<protein>
    <recommendedName>
        <fullName evidence="1">CPAF-like PDZ domain-containing protein</fullName>
    </recommendedName>
</protein>
<sequence>MQSMRPYLDWQTTTSYLKDPPKDYAEKVQAPYNFWSHFDAVEENVARGSYASEYEFGWDLYQLTARAHDGHFNYIPDSVGFFAFGRTTALVSVSEDGRSLPVVYAYIDILESQAVNTSSPFKPSEIVQIDGRNTTDFLLEWSQFGTLQDKDALWNSLFYVPAQVSLGADGMGTGAFTGNGRGRFVYPGPRTTLAFANGTNVTSENFAKPSRFYENITSGEDIYRSFIPQDPKVYLDAFEIMREKEKEEKDAPPSESGLEYDDDDIATIKQASEDKVFAAGYPTPINHTRGNLNAGYFLDGPEYEDVAVLTVASFVGSMGSELAFQSVNTDFIAAALAANKTKLVIDVSANGGGTILQGYDLFKQLFPTIHPYGGNRFRAHETIDQLGQVYSEAARPYNRSEPQKTDILDATLSTWNYRSDVDINDDPFSSWKDKYGPHPHGPGNDSFTSIMRWDLQDPMITHMSGGIHVSGHGKRSNVSTIQPFKTKNIILIYDGYCASTCAIFSEFMRREAGIKTISLGGRPSLHPMQGVGGVKGTNIYPWRAIWQEVQGAFHMANETLGKELNHTSLGKYTQLPLVRAVAASANVRDGIRRMDEDDTPLQFVYEPTECRIFYTPAMVVDQAAVWKTVADTVWGRGNACVFEVGIAGTDNVMAVQRVHGIRADFDIEEAWKGLEVETEEVWERRGDCVMMP</sequence>
<dbReference type="InterPro" id="IPR056186">
    <property type="entry name" value="PDZ_CPAF-rel"/>
</dbReference>
<dbReference type="PANTHER" id="PTHR37049:SF4">
    <property type="entry name" value="RHODANESE DOMAIN-CONTAINING PROTEIN"/>
    <property type="match status" value="1"/>
</dbReference>
<dbReference type="HOGENOM" id="CLU_014251_1_1_1"/>
<dbReference type="RefSeq" id="XP_013344624.1">
    <property type="nucleotide sequence ID" value="XM_013489170.1"/>
</dbReference>
<organism evidence="2 3">
    <name type="scientific">Aureobasidium subglaciale (strain EXF-2481)</name>
    <name type="common">Aureobasidium pullulans var. subglaciale</name>
    <dbReference type="NCBI Taxonomy" id="1043005"/>
    <lineage>
        <taxon>Eukaryota</taxon>
        <taxon>Fungi</taxon>
        <taxon>Dikarya</taxon>
        <taxon>Ascomycota</taxon>
        <taxon>Pezizomycotina</taxon>
        <taxon>Dothideomycetes</taxon>
        <taxon>Dothideomycetidae</taxon>
        <taxon>Dothideales</taxon>
        <taxon>Saccotheciaceae</taxon>
        <taxon>Aureobasidium</taxon>
    </lineage>
</organism>
<feature type="domain" description="CPAF-like PDZ" evidence="1">
    <location>
        <begin position="84"/>
        <end position="209"/>
    </location>
</feature>
<gene>
    <name evidence="2" type="ORF">AUEXF2481DRAFT_46748</name>
</gene>
<reference evidence="2 3" key="1">
    <citation type="journal article" date="2014" name="BMC Genomics">
        <title>Genome sequencing of four Aureobasidium pullulans varieties: biotechnological potential, stress tolerance, and description of new species.</title>
        <authorList>
            <person name="Gostin Ar C."/>
            <person name="Ohm R.A."/>
            <person name="Kogej T."/>
            <person name="Sonjak S."/>
            <person name="Turk M."/>
            <person name="Zajc J."/>
            <person name="Zalar P."/>
            <person name="Grube M."/>
            <person name="Sun H."/>
            <person name="Han J."/>
            <person name="Sharma A."/>
            <person name="Chiniquy J."/>
            <person name="Ngan C.Y."/>
            <person name="Lipzen A."/>
            <person name="Barry K."/>
            <person name="Grigoriev I.V."/>
            <person name="Gunde-Cimerman N."/>
        </authorList>
    </citation>
    <scope>NUCLEOTIDE SEQUENCE [LARGE SCALE GENOMIC DNA]</scope>
    <source>
        <strain evidence="2 3">EXF-2481</strain>
    </source>
</reference>
<dbReference type="OMA" id="LGMQFKN"/>
<dbReference type="STRING" id="1043005.A0A074ZB87"/>